<dbReference type="RefSeq" id="WP_255039582.1">
    <property type="nucleotide sequence ID" value="NZ_RJUF01000194.1"/>
</dbReference>
<gene>
    <name evidence="2" type="ORF">EGI31_23325</name>
</gene>
<evidence type="ECO:0000256" key="1">
    <source>
        <dbReference type="SAM" id="SignalP"/>
    </source>
</evidence>
<proteinExistence type="predicted"/>
<accession>A0AAE3KV99</accession>
<sequence length="190" mass="21790">MKKHLFALIFLISISVSAQTDLRNTLEEYLKVVETKDSEKVMNYMYPKFFELYPRDLMVKTLDESLKDPSLEILLMDSKILDISTLKTADSVTYAKAGYSFVMTMKYVISDENSAPIDEVITMTTNIFKQMYGADNVTFDAENKKFRIFAKKEMLALKTPSLKDWKVLGMEENIKPALKKILPEAVIADL</sequence>
<evidence type="ECO:0008006" key="4">
    <source>
        <dbReference type="Google" id="ProtNLM"/>
    </source>
</evidence>
<dbReference type="AlphaFoldDB" id="A0AAE3KV99"/>
<dbReference type="Proteomes" id="UP001204144">
    <property type="component" value="Unassembled WGS sequence"/>
</dbReference>
<dbReference type="EMBL" id="RJUF01000194">
    <property type="protein sequence ID" value="MCP9765878.1"/>
    <property type="molecule type" value="Genomic_DNA"/>
</dbReference>
<feature type="signal peptide" evidence="1">
    <location>
        <begin position="1"/>
        <end position="18"/>
    </location>
</feature>
<name>A0AAE3KV99_9BACT</name>
<organism evidence="2 3">
    <name type="scientific">Lacihabitans soyangensis</name>
    <dbReference type="NCBI Taxonomy" id="869394"/>
    <lineage>
        <taxon>Bacteria</taxon>
        <taxon>Pseudomonadati</taxon>
        <taxon>Bacteroidota</taxon>
        <taxon>Cytophagia</taxon>
        <taxon>Cytophagales</taxon>
        <taxon>Leadbetterellaceae</taxon>
        <taxon>Lacihabitans</taxon>
    </lineage>
</organism>
<keyword evidence="3" id="KW-1185">Reference proteome</keyword>
<feature type="chain" id="PRO_5041913160" description="DUF4468 domain-containing protein" evidence="1">
    <location>
        <begin position="19"/>
        <end position="190"/>
    </location>
</feature>
<keyword evidence="1" id="KW-0732">Signal</keyword>
<comment type="caution">
    <text evidence="2">The sequence shown here is derived from an EMBL/GenBank/DDBJ whole genome shotgun (WGS) entry which is preliminary data.</text>
</comment>
<reference evidence="2 3" key="1">
    <citation type="submission" date="2018-11" db="EMBL/GenBank/DDBJ databases">
        <title>Novel bacteria species description.</title>
        <authorList>
            <person name="Han J.-H."/>
        </authorList>
    </citation>
    <scope>NUCLEOTIDE SEQUENCE [LARGE SCALE GENOMIC DNA]</scope>
    <source>
        <strain evidence="2 3">KCTC23259</strain>
    </source>
</reference>
<protein>
    <recommendedName>
        <fullName evidence="4">DUF4468 domain-containing protein</fullName>
    </recommendedName>
</protein>
<evidence type="ECO:0000313" key="2">
    <source>
        <dbReference type="EMBL" id="MCP9765878.1"/>
    </source>
</evidence>
<evidence type="ECO:0000313" key="3">
    <source>
        <dbReference type="Proteomes" id="UP001204144"/>
    </source>
</evidence>